<dbReference type="PROSITE" id="PS50158">
    <property type="entry name" value="ZF_CCHC"/>
    <property type="match status" value="1"/>
</dbReference>
<proteinExistence type="predicted"/>
<keyword evidence="5" id="KW-1185">Reference proteome</keyword>
<dbReference type="Gene3D" id="4.10.60.10">
    <property type="entry name" value="Zinc finger, CCHC-type"/>
    <property type="match status" value="1"/>
</dbReference>
<evidence type="ECO:0000256" key="1">
    <source>
        <dbReference type="PROSITE-ProRule" id="PRU00047"/>
    </source>
</evidence>
<dbReference type="EMBL" id="RHFK02000001">
    <property type="protein sequence ID" value="TWW81254.1"/>
    <property type="molecule type" value="Genomic_DNA"/>
</dbReference>
<dbReference type="AlphaFoldDB" id="A0A5C6PNF3"/>
<dbReference type="SUPFAM" id="SSF57756">
    <property type="entry name" value="Retrovirus zinc finger-like domains"/>
    <property type="match status" value="1"/>
</dbReference>
<comment type="caution">
    <text evidence="4">The sequence shown here is derived from an EMBL/GenBank/DDBJ whole genome shotgun (WGS) entry which is preliminary data.</text>
</comment>
<evidence type="ECO:0000313" key="4">
    <source>
        <dbReference type="EMBL" id="TWW81254.1"/>
    </source>
</evidence>
<dbReference type="Pfam" id="PF00098">
    <property type="entry name" value="zf-CCHC"/>
    <property type="match status" value="1"/>
</dbReference>
<evidence type="ECO:0000259" key="3">
    <source>
        <dbReference type="PROSITE" id="PS50158"/>
    </source>
</evidence>
<keyword evidence="1" id="KW-0479">Metal-binding</keyword>
<name>A0A5C6PNF3_9TELE</name>
<accession>A0A5C6PNF3</accession>
<dbReference type="SMART" id="SM00343">
    <property type="entry name" value="ZnF_C2HC"/>
    <property type="match status" value="1"/>
</dbReference>
<protein>
    <submittedName>
        <fullName evidence="4">Transposon TX1 uncharacterized 82 kDa protein ORF 1</fullName>
    </submittedName>
</protein>
<reference evidence="4 5" key="1">
    <citation type="submission" date="2019-04" db="EMBL/GenBank/DDBJ databases">
        <title>Chromosome genome assembly for Takifugu flavidus.</title>
        <authorList>
            <person name="Xiao S."/>
        </authorList>
    </citation>
    <scope>NUCLEOTIDE SEQUENCE [LARGE SCALE GENOMIC DNA]</scope>
    <source>
        <strain evidence="4">HTHZ2018</strain>
        <tissue evidence="4">Muscle</tissue>
    </source>
</reference>
<gene>
    <name evidence="4" type="ORF">D4764_01G0010690</name>
</gene>
<dbReference type="Proteomes" id="UP000324091">
    <property type="component" value="Chromosome 1"/>
</dbReference>
<feature type="domain" description="CCHC-type" evidence="3">
    <location>
        <begin position="164"/>
        <end position="180"/>
    </location>
</feature>
<feature type="region of interest" description="Disordered" evidence="2">
    <location>
        <begin position="179"/>
        <end position="225"/>
    </location>
</feature>
<dbReference type="GO" id="GO:0008270">
    <property type="term" value="F:zinc ion binding"/>
    <property type="evidence" value="ECO:0007669"/>
    <property type="project" value="UniProtKB-KW"/>
</dbReference>
<keyword evidence="1" id="KW-0863">Zinc-finger</keyword>
<evidence type="ECO:0000256" key="2">
    <source>
        <dbReference type="SAM" id="MobiDB-lite"/>
    </source>
</evidence>
<dbReference type="GO" id="GO:0003676">
    <property type="term" value="F:nucleic acid binding"/>
    <property type="evidence" value="ECO:0007669"/>
    <property type="project" value="InterPro"/>
</dbReference>
<keyword evidence="1" id="KW-0862">Zinc</keyword>
<sequence length="225" mass="23904">MPVMAAAPGASELDSVSVEDCALAVGDIVGHGSVKSASRMNKMVVVFVGSIDKADQPVAAGVAVNGEHTPVFLLSNPARKVVVSNVPPFFKNDMLLRELGRHGRIVSPMRLIPLGSESPLLSHVVSFRRQVSMILNNEEELKLALRFRVDDFDYMVFVTTDSQKCFGCGEEGHLIRSCPNGAEARRPADPPVSAAPREHDGDTTVEVEEQQAAGGPPGGPPGPAE</sequence>
<dbReference type="InterPro" id="IPR001878">
    <property type="entry name" value="Znf_CCHC"/>
</dbReference>
<organism evidence="4 5">
    <name type="scientific">Takifugu flavidus</name>
    <name type="common">sansaifugu</name>
    <dbReference type="NCBI Taxonomy" id="433684"/>
    <lineage>
        <taxon>Eukaryota</taxon>
        <taxon>Metazoa</taxon>
        <taxon>Chordata</taxon>
        <taxon>Craniata</taxon>
        <taxon>Vertebrata</taxon>
        <taxon>Euteleostomi</taxon>
        <taxon>Actinopterygii</taxon>
        <taxon>Neopterygii</taxon>
        <taxon>Teleostei</taxon>
        <taxon>Neoteleostei</taxon>
        <taxon>Acanthomorphata</taxon>
        <taxon>Eupercaria</taxon>
        <taxon>Tetraodontiformes</taxon>
        <taxon>Tetradontoidea</taxon>
        <taxon>Tetraodontidae</taxon>
        <taxon>Takifugu</taxon>
    </lineage>
</organism>
<dbReference type="InterPro" id="IPR036875">
    <property type="entry name" value="Znf_CCHC_sf"/>
</dbReference>
<evidence type="ECO:0000313" key="5">
    <source>
        <dbReference type="Proteomes" id="UP000324091"/>
    </source>
</evidence>